<keyword evidence="4" id="KW-1185">Reference proteome</keyword>
<proteinExistence type="predicted"/>
<evidence type="ECO:0000256" key="1">
    <source>
        <dbReference type="ARBA" id="ARBA00022679"/>
    </source>
</evidence>
<name>A0A8S0QXG4_OLEEU</name>
<organism evidence="3 4">
    <name type="scientific">Olea europaea subsp. europaea</name>
    <dbReference type="NCBI Taxonomy" id="158383"/>
    <lineage>
        <taxon>Eukaryota</taxon>
        <taxon>Viridiplantae</taxon>
        <taxon>Streptophyta</taxon>
        <taxon>Embryophyta</taxon>
        <taxon>Tracheophyta</taxon>
        <taxon>Spermatophyta</taxon>
        <taxon>Magnoliopsida</taxon>
        <taxon>eudicotyledons</taxon>
        <taxon>Gunneridae</taxon>
        <taxon>Pentapetalae</taxon>
        <taxon>asterids</taxon>
        <taxon>lamiids</taxon>
        <taxon>Lamiales</taxon>
        <taxon>Oleaceae</taxon>
        <taxon>Oleeae</taxon>
        <taxon>Olea</taxon>
    </lineage>
</organism>
<dbReference type="Gene3D" id="3.40.1160.10">
    <property type="entry name" value="Acetylglutamate kinase-like"/>
    <property type="match status" value="1"/>
</dbReference>
<dbReference type="OrthoDB" id="1002190at2759"/>
<comment type="caution">
    <text evidence="3">The sequence shown here is derived from an EMBL/GenBank/DDBJ whole genome shotgun (WGS) entry which is preliminary data.</text>
</comment>
<sequence>MEASSAFKDELFVRFFREAWPYFLAHRGSIFVIVVSSEIVDSFHLDPILMDISLLHGLGNKFVIVPGTHVQIDRLLAERGCQPKYVGRYGITDSHALSAKQQGELES</sequence>
<evidence type="ECO:0000256" key="2">
    <source>
        <dbReference type="ARBA" id="ARBA00023315"/>
    </source>
</evidence>
<dbReference type="EMBL" id="CACTIH010001979">
    <property type="protein sequence ID" value="CAA2970600.1"/>
    <property type="molecule type" value="Genomic_DNA"/>
</dbReference>
<accession>A0A8S0QXG4</accession>
<dbReference type="PANTHER" id="PTHR30602">
    <property type="entry name" value="AMINO-ACID ACETYLTRANSFERASE"/>
    <property type="match status" value="1"/>
</dbReference>
<keyword evidence="1" id="KW-0808">Transferase</keyword>
<dbReference type="GO" id="GO:0005737">
    <property type="term" value="C:cytoplasm"/>
    <property type="evidence" value="ECO:0007669"/>
    <property type="project" value="InterPro"/>
</dbReference>
<reference evidence="3 4" key="1">
    <citation type="submission" date="2019-12" db="EMBL/GenBank/DDBJ databases">
        <authorList>
            <person name="Alioto T."/>
            <person name="Alioto T."/>
            <person name="Gomez Garrido J."/>
        </authorList>
    </citation>
    <scope>NUCLEOTIDE SEQUENCE [LARGE SCALE GENOMIC DNA]</scope>
</reference>
<dbReference type="PANTHER" id="PTHR30602:SF12">
    <property type="entry name" value="AMINO-ACID ACETYLTRANSFERASE NAGS1, CHLOROPLASTIC-RELATED"/>
    <property type="match status" value="1"/>
</dbReference>
<evidence type="ECO:0000313" key="4">
    <source>
        <dbReference type="Proteomes" id="UP000594638"/>
    </source>
</evidence>
<gene>
    <name evidence="3" type="ORF">OLEA9_A016422</name>
</gene>
<dbReference type="SUPFAM" id="SSF53633">
    <property type="entry name" value="Carbamate kinase-like"/>
    <property type="match status" value="1"/>
</dbReference>
<protein>
    <submittedName>
        <fullName evidence="3">Probable amino-acid acetyltransferase NAGS1, chloroplastic</fullName>
    </submittedName>
</protein>
<dbReference type="InterPro" id="IPR036393">
    <property type="entry name" value="AceGlu_kinase-like_sf"/>
</dbReference>
<dbReference type="Proteomes" id="UP000594638">
    <property type="component" value="Unassembled WGS sequence"/>
</dbReference>
<dbReference type="Gramene" id="OE9A016422T1">
    <property type="protein sequence ID" value="OE9A016422C1"/>
    <property type="gene ID" value="OE9A016422"/>
</dbReference>
<keyword evidence="2" id="KW-0012">Acyltransferase</keyword>
<dbReference type="AlphaFoldDB" id="A0A8S0QXG4"/>
<dbReference type="InterPro" id="IPR010167">
    <property type="entry name" value="NH2A_AcTrfase"/>
</dbReference>
<dbReference type="GO" id="GO:0004042">
    <property type="term" value="F:L-glutamate N-acetyltransferase activity"/>
    <property type="evidence" value="ECO:0007669"/>
    <property type="project" value="InterPro"/>
</dbReference>
<evidence type="ECO:0000313" key="3">
    <source>
        <dbReference type="EMBL" id="CAA2970600.1"/>
    </source>
</evidence>
<dbReference type="GO" id="GO:0006526">
    <property type="term" value="P:L-arginine biosynthetic process"/>
    <property type="evidence" value="ECO:0007669"/>
    <property type="project" value="InterPro"/>
</dbReference>